<keyword evidence="2" id="KW-0238">DNA-binding</keyword>
<evidence type="ECO:0000256" key="4">
    <source>
        <dbReference type="SAM" id="Coils"/>
    </source>
</evidence>
<dbReference type="SUPFAM" id="SSF46689">
    <property type="entry name" value="Homeodomain-like"/>
    <property type="match status" value="1"/>
</dbReference>
<dbReference type="PATRIC" id="fig|157838.3.peg.4296"/>
<dbReference type="GO" id="GO:0003677">
    <property type="term" value="F:DNA binding"/>
    <property type="evidence" value="ECO:0007669"/>
    <property type="project" value="UniProtKB-KW"/>
</dbReference>
<dbReference type="InterPro" id="IPR047640">
    <property type="entry name" value="RpiR-like"/>
</dbReference>
<dbReference type="OrthoDB" id="370421at2"/>
<dbReference type="AlphaFoldDB" id="A0A0Q3WTY7"/>
<dbReference type="RefSeq" id="WP_055741484.1">
    <property type="nucleotide sequence ID" value="NZ_JAAIWL010000020.1"/>
</dbReference>
<evidence type="ECO:0000313" key="7">
    <source>
        <dbReference type="EMBL" id="KQL51181.1"/>
    </source>
</evidence>
<dbReference type="Proteomes" id="UP000051888">
    <property type="component" value="Unassembled WGS sequence"/>
</dbReference>
<gene>
    <name evidence="7" type="ORF">AN964_19450</name>
</gene>
<evidence type="ECO:0000259" key="5">
    <source>
        <dbReference type="PROSITE" id="PS51071"/>
    </source>
</evidence>
<dbReference type="InterPro" id="IPR035472">
    <property type="entry name" value="RpiR-like_SIS"/>
</dbReference>
<protein>
    <submittedName>
        <fullName evidence="7">RpiR family transcriptional regulator</fullName>
    </submittedName>
</protein>
<name>A0A0Q3WTY7_9BACI</name>
<dbReference type="GO" id="GO:1901135">
    <property type="term" value="P:carbohydrate derivative metabolic process"/>
    <property type="evidence" value="ECO:0007669"/>
    <property type="project" value="InterPro"/>
</dbReference>
<accession>A0A0Q3WTY7</accession>
<keyword evidence="3" id="KW-0804">Transcription</keyword>
<feature type="domain" description="HTH rpiR-type" evidence="5">
    <location>
        <begin position="2"/>
        <end position="78"/>
    </location>
</feature>
<evidence type="ECO:0000259" key="6">
    <source>
        <dbReference type="PROSITE" id="PS51464"/>
    </source>
</evidence>
<evidence type="ECO:0000256" key="1">
    <source>
        <dbReference type="ARBA" id="ARBA00023015"/>
    </source>
</evidence>
<feature type="domain" description="SIS" evidence="6">
    <location>
        <begin position="124"/>
        <end position="264"/>
    </location>
</feature>
<evidence type="ECO:0000256" key="3">
    <source>
        <dbReference type="ARBA" id="ARBA00023163"/>
    </source>
</evidence>
<keyword evidence="4" id="KW-0175">Coiled coil</keyword>
<evidence type="ECO:0000313" key="8">
    <source>
        <dbReference type="Proteomes" id="UP000051888"/>
    </source>
</evidence>
<dbReference type="GO" id="GO:0097367">
    <property type="term" value="F:carbohydrate derivative binding"/>
    <property type="evidence" value="ECO:0007669"/>
    <property type="project" value="InterPro"/>
</dbReference>
<reference evidence="7 8" key="1">
    <citation type="submission" date="2015-09" db="EMBL/GenBank/DDBJ databases">
        <title>Genome sequencing project for genomic taxonomy and phylogenomics of Bacillus-like bacteria.</title>
        <authorList>
            <person name="Liu B."/>
            <person name="Wang J."/>
            <person name="Zhu Y."/>
            <person name="Liu G."/>
            <person name="Chen Q."/>
            <person name="Chen Z."/>
            <person name="Lan J."/>
            <person name="Che J."/>
            <person name="Ge C."/>
            <person name="Shi H."/>
            <person name="Pan Z."/>
            <person name="Liu X."/>
        </authorList>
    </citation>
    <scope>NUCLEOTIDE SEQUENCE [LARGE SCALE GENOMIC DNA]</scope>
    <source>
        <strain evidence="7 8">LMG 18435</strain>
    </source>
</reference>
<keyword evidence="8" id="KW-1185">Reference proteome</keyword>
<keyword evidence="1" id="KW-0805">Transcription regulation</keyword>
<dbReference type="InterPro" id="IPR001347">
    <property type="entry name" value="SIS_dom"/>
</dbReference>
<dbReference type="Gene3D" id="3.40.50.10490">
    <property type="entry name" value="Glucose-6-phosphate isomerase like protein, domain 1"/>
    <property type="match status" value="1"/>
</dbReference>
<dbReference type="GO" id="GO:0003700">
    <property type="term" value="F:DNA-binding transcription factor activity"/>
    <property type="evidence" value="ECO:0007669"/>
    <property type="project" value="InterPro"/>
</dbReference>
<comment type="caution">
    <text evidence="7">The sequence shown here is derived from an EMBL/GenBank/DDBJ whole genome shotgun (WGS) entry which is preliminary data.</text>
</comment>
<dbReference type="PANTHER" id="PTHR30514">
    <property type="entry name" value="GLUCOKINASE"/>
    <property type="match status" value="1"/>
</dbReference>
<dbReference type="Pfam" id="PF01380">
    <property type="entry name" value="SIS"/>
    <property type="match status" value="1"/>
</dbReference>
<dbReference type="InterPro" id="IPR009057">
    <property type="entry name" value="Homeodomain-like_sf"/>
</dbReference>
<sequence length="282" mass="31743">MNSLLTKIENQLNQLTEAERQIGKFIIENAKLVPNMTTKDLSEKTGVSEASVVRFCKSIGMKSFKSFKLELVKDLTLSETDITDFSILQKKDSPYDLFHKVTYVNKHAIESTLASLDKNELNKAVESIKGANKIIFFGVGGSATAAFDGHYKFTRLGFHSIMTHDFHYLITLIPYLSKGDIFVAISMSGKTKDVIELAQFAKKNGATLIAITNIDKSPLYKEADIRLCTPNVEQDFRIGTIASRMTQLNIIDTLYLSVFNSIGEKLVNRYHMAREEAVRLRR</sequence>
<dbReference type="InterPro" id="IPR000281">
    <property type="entry name" value="HTH_RpiR"/>
</dbReference>
<dbReference type="InterPro" id="IPR046348">
    <property type="entry name" value="SIS_dom_sf"/>
</dbReference>
<dbReference type="Gene3D" id="1.10.10.10">
    <property type="entry name" value="Winged helix-like DNA-binding domain superfamily/Winged helix DNA-binding domain"/>
    <property type="match status" value="1"/>
</dbReference>
<dbReference type="SUPFAM" id="SSF53697">
    <property type="entry name" value="SIS domain"/>
    <property type="match status" value="1"/>
</dbReference>
<dbReference type="STRING" id="157838.AN964_19450"/>
<dbReference type="CDD" id="cd05013">
    <property type="entry name" value="SIS_RpiR"/>
    <property type="match status" value="1"/>
</dbReference>
<dbReference type="Pfam" id="PF01418">
    <property type="entry name" value="HTH_6"/>
    <property type="match status" value="1"/>
</dbReference>
<dbReference type="PROSITE" id="PS51071">
    <property type="entry name" value="HTH_RPIR"/>
    <property type="match status" value="1"/>
</dbReference>
<dbReference type="EMBL" id="LJJC01000006">
    <property type="protein sequence ID" value="KQL51181.1"/>
    <property type="molecule type" value="Genomic_DNA"/>
</dbReference>
<evidence type="ECO:0000256" key="2">
    <source>
        <dbReference type="ARBA" id="ARBA00023125"/>
    </source>
</evidence>
<feature type="coiled-coil region" evidence="4">
    <location>
        <begin position="1"/>
        <end position="28"/>
    </location>
</feature>
<dbReference type="InterPro" id="IPR036388">
    <property type="entry name" value="WH-like_DNA-bd_sf"/>
</dbReference>
<dbReference type="PANTHER" id="PTHR30514:SF1">
    <property type="entry name" value="HTH-TYPE TRANSCRIPTIONAL REGULATOR HEXR-RELATED"/>
    <property type="match status" value="1"/>
</dbReference>
<proteinExistence type="predicted"/>
<organism evidence="7 8">
    <name type="scientific">Heyndrickxia shackletonii</name>
    <dbReference type="NCBI Taxonomy" id="157838"/>
    <lineage>
        <taxon>Bacteria</taxon>
        <taxon>Bacillati</taxon>
        <taxon>Bacillota</taxon>
        <taxon>Bacilli</taxon>
        <taxon>Bacillales</taxon>
        <taxon>Bacillaceae</taxon>
        <taxon>Heyndrickxia</taxon>
    </lineage>
</organism>
<dbReference type="PROSITE" id="PS51464">
    <property type="entry name" value="SIS"/>
    <property type="match status" value="1"/>
</dbReference>